<evidence type="ECO:0000313" key="1">
    <source>
        <dbReference type="EMBL" id="KAI0087890.1"/>
    </source>
</evidence>
<dbReference type="Proteomes" id="UP001055072">
    <property type="component" value="Unassembled WGS sequence"/>
</dbReference>
<reference evidence="1" key="1">
    <citation type="journal article" date="2021" name="Environ. Microbiol.">
        <title>Gene family expansions and transcriptome signatures uncover fungal adaptations to wood decay.</title>
        <authorList>
            <person name="Hage H."/>
            <person name="Miyauchi S."/>
            <person name="Viragh M."/>
            <person name="Drula E."/>
            <person name="Min B."/>
            <person name="Chaduli D."/>
            <person name="Navarro D."/>
            <person name="Favel A."/>
            <person name="Norest M."/>
            <person name="Lesage-Meessen L."/>
            <person name="Balint B."/>
            <person name="Merenyi Z."/>
            <person name="de Eugenio L."/>
            <person name="Morin E."/>
            <person name="Martinez A.T."/>
            <person name="Baldrian P."/>
            <person name="Stursova M."/>
            <person name="Martinez M.J."/>
            <person name="Novotny C."/>
            <person name="Magnuson J.K."/>
            <person name="Spatafora J.W."/>
            <person name="Maurice S."/>
            <person name="Pangilinan J."/>
            <person name="Andreopoulos W."/>
            <person name="LaButti K."/>
            <person name="Hundley H."/>
            <person name="Na H."/>
            <person name="Kuo A."/>
            <person name="Barry K."/>
            <person name="Lipzen A."/>
            <person name="Henrissat B."/>
            <person name="Riley R."/>
            <person name="Ahrendt S."/>
            <person name="Nagy L.G."/>
            <person name="Grigoriev I.V."/>
            <person name="Martin F."/>
            <person name="Rosso M.N."/>
        </authorList>
    </citation>
    <scope>NUCLEOTIDE SEQUENCE</scope>
    <source>
        <strain evidence="1">CBS 384.51</strain>
    </source>
</reference>
<proteinExistence type="predicted"/>
<sequence>MDPSSLSASTMSQDALAALPSITKDNTYGATFVGFAVSATLFGILCAQTYTYLRRYPLDKIWYKALVFTLWYVRLSRCCEMK</sequence>
<name>A0ACB8U0Y2_9APHY</name>
<accession>A0ACB8U0Y2</accession>
<keyword evidence="2" id="KW-1185">Reference proteome</keyword>
<protein>
    <submittedName>
        <fullName evidence="1">Uncharacterized protein</fullName>
    </submittedName>
</protein>
<evidence type="ECO:0000313" key="2">
    <source>
        <dbReference type="Proteomes" id="UP001055072"/>
    </source>
</evidence>
<dbReference type="EMBL" id="MU274916">
    <property type="protein sequence ID" value="KAI0087890.1"/>
    <property type="molecule type" value="Genomic_DNA"/>
</dbReference>
<organism evidence="1 2">
    <name type="scientific">Irpex rosettiformis</name>
    <dbReference type="NCBI Taxonomy" id="378272"/>
    <lineage>
        <taxon>Eukaryota</taxon>
        <taxon>Fungi</taxon>
        <taxon>Dikarya</taxon>
        <taxon>Basidiomycota</taxon>
        <taxon>Agaricomycotina</taxon>
        <taxon>Agaricomycetes</taxon>
        <taxon>Polyporales</taxon>
        <taxon>Irpicaceae</taxon>
        <taxon>Irpex</taxon>
    </lineage>
</organism>
<gene>
    <name evidence="1" type="ORF">BDY19DRAFT_229550</name>
</gene>
<comment type="caution">
    <text evidence="1">The sequence shown here is derived from an EMBL/GenBank/DDBJ whole genome shotgun (WGS) entry which is preliminary data.</text>
</comment>